<reference evidence="3" key="1">
    <citation type="journal article" date="2019" name="Int. J. Syst. Evol. Microbiol.">
        <title>The Global Catalogue of Microorganisms (GCM) 10K type strain sequencing project: providing services to taxonomists for standard genome sequencing and annotation.</title>
        <authorList>
            <consortium name="The Broad Institute Genomics Platform"/>
            <consortium name="The Broad Institute Genome Sequencing Center for Infectious Disease"/>
            <person name="Wu L."/>
            <person name="Ma J."/>
        </authorList>
    </citation>
    <scope>NUCLEOTIDE SEQUENCE [LARGE SCALE GENOMIC DNA]</scope>
    <source>
        <strain evidence="3">CGMCC 4.7106</strain>
    </source>
</reference>
<dbReference type="EMBL" id="JBHUIT010000017">
    <property type="protein sequence ID" value="MFD2257151.1"/>
    <property type="molecule type" value="Genomic_DNA"/>
</dbReference>
<evidence type="ECO:0000256" key="1">
    <source>
        <dbReference type="SAM" id="SignalP"/>
    </source>
</evidence>
<accession>A0ABW5DBY0</accession>
<name>A0ABW5DBY0_9BACT</name>
<gene>
    <name evidence="2" type="ORF">ACFSSA_10715</name>
</gene>
<proteinExistence type="predicted"/>
<evidence type="ECO:0000313" key="2">
    <source>
        <dbReference type="EMBL" id="MFD2257151.1"/>
    </source>
</evidence>
<feature type="chain" id="PRO_5047227158" description="PEP-CTERM sorting domain-containing protein" evidence="1">
    <location>
        <begin position="22"/>
        <end position="301"/>
    </location>
</feature>
<keyword evidence="3" id="KW-1185">Reference proteome</keyword>
<keyword evidence="1" id="KW-0732">Signal</keyword>
<evidence type="ECO:0008006" key="4">
    <source>
        <dbReference type="Google" id="ProtNLM"/>
    </source>
</evidence>
<dbReference type="RefSeq" id="WP_386820437.1">
    <property type="nucleotide sequence ID" value="NZ_JBHUIT010000017.1"/>
</dbReference>
<sequence length="301" mass="31749">MKTQYFLAAMSSLVLVHPLGAQNFVDILPGTNNVPINSVNYVVDGIDVSQTSEASGVAVNRDGSVYLKSVVVNDGGVTKTLDSFNSLGATVTNLNLTSQAGGVGVFDNGTVTTTSDISAYATSLAGVTQDTDLLNYAFYDGVSNLPGSSTADFDLHFAKGFEANDFVLVSERYGNTFFTIVPLDANGDVIAGANTLRFGGPATKGAYQAYDWNSGYAAESYQASQAFGFSVASIGKFFEGSAAAEQAVYGFRIDNNGEADVKFFGLSDNSFVDNPNNPTVPEPSVAIISMIGMTLLLRRRR</sequence>
<protein>
    <recommendedName>
        <fullName evidence="4">PEP-CTERM sorting domain-containing protein</fullName>
    </recommendedName>
</protein>
<evidence type="ECO:0000313" key="3">
    <source>
        <dbReference type="Proteomes" id="UP001597375"/>
    </source>
</evidence>
<dbReference type="Proteomes" id="UP001597375">
    <property type="component" value="Unassembled WGS sequence"/>
</dbReference>
<organism evidence="2 3">
    <name type="scientific">Luteolibacter algae</name>
    <dbReference type="NCBI Taxonomy" id="454151"/>
    <lineage>
        <taxon>Bacteria</taxon>
        <taxon>Pseudomonadati</taxon>
        <taxon>Verrucomicrobiota</taxon>
        <taxon>Verrucomicrobiia</taxon>
        <taxon>Verrucomicrobiales</taxon>
        <taxon>Verrucomicrobiaceae</taxon>
        <taxon>Luteolibacter</taxon>
    </lineage>
</organism>
<comment type="caution">
    <text evidence="2">The sequence shown here is derived from an EMBL/GenBank/DDBJ whole genome shotgun (WGS) entry which is preliminary data.</text>
</comment>
<feature type="signal peptide" evidence="1">
    <location>
        <begin position="1"/>
        <end position="21"/>
    </location>
</feature>